<sequence>MPITIPDAASSPCPTISQDRPVPTSSVGTADIVGFGQDGVVILRNNFQSPSIVDAPVAIKHFGSKAGGWVIDKHVRLLGDTTGDGKADIIGFGHGGVWVAQNQGKNTFGPSTLRVQEFGYSAGGWRVEKHLRYVADLRKTGRVDIIGFSDWGVVVSLNNGDGTFGPVQIVLYDLGYEQGWRLDKHLRLLGDVTGNGLPDIVAFGEAHIYVAVNNGDGTFQPLTPVLSMFTYSAGDWRIENHPRFLADLTGNGCVDIIGFGEAGVWVSLNNGDGTFQPGKMVSNEFGRSGSSLNWSVEQHPRFLADLTGDGRADIIGFAHAGVYVALNNGDGTFQPCRCVLSAFGLQAGGWTMERHPRFVVDLTGNGCADILGFADDGVYVSYNDGKGNFSPAQKLTGHFGSSDVQWSPNASFRLVANLYK</sequence>
<dbReference type="PANTHER" id="PTHR46580">
    <property type="entry name" value="SENSOR KINASE-RELATED"/>
    <property type="match status" value="1"/>
</dbReference>
<feature type="non-terminal residue" evidence="3">
    <location>
        <position position="1"/>
    </location>
</feature>
<dbReference type="SUPFAM" id="SSF69318">
    <property type="entry name" value="Integrin alpha N-terminal domain"/>
    <property type="match status" value="1"/>
</dbReference>
<accession>A0A9W8IZZ2</accession>
<dbReference type="InterPro" id="IPR028994">
    <property type="entry name" value="Integrin_alpha_N"/>
</dbReference>
<dbReference type="Gene3D" id="2.130.10.130">
    <property type="entry name" value="Integrin alpha, N-terminal"/>
    <property type="match status" value="1"/>
</dbReference>
<evidence type="ECO:0008006" key="5">
    <source>
        <dbReference type="Google" id="ProtNLM"/>
    </source>
</evidence>
<comment type="caution">
    <text evidence="3">The sequence shown here is derived from an EMBL/GenBank/DDBJ whole genome shotgun (WGS) entry which is preliminary data.</text>
</comment>
<dbReference type="InterPro" id="IPR013517">
    <property type="entry name" value="FG-GAP"/>
</dbReference>
<keyword evidence="4" id="KW-1185">Reference proteome</keyword>
<gene>
    <name evidence="3" type="ORF">H1R20_g10596</name>
</gene>
<keyword evidence="1" id="KW-0732">Signal</keyword>
<name>A0A9W8IZZ2_9AGAR</name>
<evidence type="ECO:0000256" key="2">
    <source>
        <dbReference type="SAM" id="MobiDB-lite"/>
    </source>
</evidence>
<evidence type="ECO:0000313" key="4">
    <source>
        <dbReference type="Proteomes" id="UP001140091"/>
    </source>
</evidence>
<evidence type="ECO:0000256" key="1">
    <source>
        <dbReference type="ARBA" id="ARBA00022729"/>
    </source>
</evidence>
<dbReference type="AlphaFoldDB" id="A0A9W8IZZ2"/>
<dbReference type="Pfam" id="PF13517">
    <property type="entry name" value="FG-GAP_3"/>
    <property type="match status" value="2"/>
</dbReference>
<feature type="region of interest" description="Disordered" evidence="2">
    <location>
        <begin position="1"/>
        <end position="25"/>
    </location>
</feature>
<dbReference type="EMBL" id="JANBPK010001057">
    <property type="protein sequence ID" value="KAJ2926501.1"/>
    <property type="molecule type" value="Genomic_DNA"/>
</dbReference>
<reference evidence="3" key="1">
    <citation type="submission" date="2022-06" db="EMBL/GenBank/DDBJ databases">
        <title>Genome Sequence of Candolleomyces eurysporus.</title>
        <authorList>
            <person name="Buettner E."/>
        </authorList>
    </citation>
    <scope>NUCLEOTIDE SEQUENCE</scope>
    <source>
        <strain evidence="3">VTCC 930004</strain>
    </source>
</reference>
<dbReference type="Proteomes" id="UP001140091">
    <property type="component" value="Unassembled WGS sequence"/>
</dbReference>
<dbReference type="OrthoDB" id="3153136at2759"/>
<proteinExistence type="predicted"/>
<feature type="compositionally biased region" description="Polar residues" evidence="2">
    <location>
        <begin position="12"/>
        <end position="25"/>
    </location>
</feature>
<evidence type="ECO:0000313" key="3">
    <source>
        <dbReference type="EMBL" id="KAJ2926501.1"/>
    </source>
</evidence>
<organism evidence="3 4">
    <name type="scientific">Candolleomyces eurysporus</name>
    <dbReference type="NCBI Taxonomy" id="2828524"/>
    <lineage>
        <taxon>Eukaryota</taxon>
        <taxon>Fungi</taxon>
        <taxon>Dikarya</taxon>
        <taxon>Basidiomycota</taxon>
        <taxon>Agaricomycotina</taxon>
        <taxon>Agaricomycetes</taxon>
        <taxon>Agaricomycetidae</taxon>
        <taxon>Agaricales</taxon>
        <taxon>Agaricineae</taxon>
        <taxon>Psathyrellaceae</taxon>
        <taxon>Candolleomyces</taxon>
    </lineage>
</organism>
<protein>
    <recommendedName>
        <fullName evidence="5">VCBS repeat-containing protein</fullName>
    </recommendedName>
</protein>
<dbReference type="PANTHER" id="PTHR46580:SF4">
    <property type="entry name" value="ATP_GTP-BINDING PROTEIN"/>
    <property type="match status" value="1"/>
</dbReference>